<dbReference type="RefSeq" id="WP_379527978.1">
    <property type="nucleotide sequence ID" value="NZ_JBHSBI010000005.1"/>
</dbReference>
<evidence type="ECO:0000256" key="1">
    <source>
        <dbReference type="SAM" id="MobiDB-lite"/>
    </source>
</evidence>
<feature type="compositionally biased region" description="Low complexity" evidence="1">
    <location>
        <begin position="1"/>
        <end position="26"/>
    </location>
</feature>
<sequence>MTDAPPGSAAPGSGRPGSSAGSAAQAGGRGAAGAGAEAEVYAIAERARQCPGVVGLSGGLFGTVATYLPGGRLMGVSANDRTVEISIVATPDRPLPETAAELRRVLAGLAGERKVNVRIADIVEEV</sequence>
<reference evidence="3" key="1">
    <citation type="journal article" date="2019" name="Int. J. Syst. Evol. Microbiol.">
        <title>The Global Catalogue of Microorganisms (GCM) 10K type strain sequencing project: providing services to taxonomists for standard genome sequencing and annotation.</title>
        <authorList>
            <consortium name="The Broad Institute Genomics Platform"/>
            <consortium name="The Broad Institute Genome Sequencing Center for Infectious Disease"/>
            <person name="Wu L."/>
            <person name="Ma J."/>
        </authorList>
    </citation>
    <scope>NUCLEOTIDE SEQUENCE [LARGE SCALE GENOMIC DNA]</scope>
    <source>
        <strain evidence="3">TBRC 1276</strain>
    </source>
</reference>
<proteinExistence type="predicted"/>
<evidence type="ECO:0000313" key="2">
    <source>
        <dbReference type="EMBL" id="MFC4007877.1"/>
    </source>
</evidence>
<comment type="caution">
    <text evidence="2">The sequence shown here is derived from an EMBL/GenBank/DDBJ whole genome shotgun (WGS) entry which is preliminary data.</text>
</comment>
<dbReference type="Proteomes" id="UP001595851">
    <property type="component" value="Unassembled WGS sequence"/>
</dbReference>
<name>A0ABV8G1J5_9ACTN</name>
<evidence type="ECO:0008006" key="4">
    <source>
        <dbReference type="Google" id="ProtNLM"/>
    </source>
</evidence>
<organism evidence="2 3">
    <name type="scientific">Nonomuraea purpurea</name>
    <dbReference type="NCBI Taxonomy" id="1849276"/>
    <lineage>
        <taxon>Bacteria</taxon>
        <taxon>Bacillati</taxon>
        <taxon>Actinomycetota</taxon>
        <taxon>Actinomycetes</taxon>
        <taxon>Streptosporangiales</taxon>
        <taxon>Streptosporangiaceae</taxon>
        <taxon>Nonomuraea</taxon>
    </lineage>
</organism>
<accession>A0ABV8G1J5</accession>
<keyword evidence="3" id="KW-1185">Reference proteome</keyword>
<feature type="region of interest" description="Disordered" evidence="1">
    <location>
        <begin position="1"/>
        <end position="29"/>
    </location>
</feature>
<gene>
    <name evidence="2" type="ORF">ACFOY2_11625</name>
</gene>
<dbReference type="EMBL" id="JBHSBI010000005">
    <property type="protein sequence ID" value="MFC4007877.1"/>
    <property type="molecule type" value="Genomic_DNA"/>
</dbReference>
<protein>
    <recommendedName>
        <fullName evidence="4">Asp23/Gls24 family envelope stress response protein</fullName>
    </recommendedName>
</protein>
<evidence type="ECO:0000313" key="3">
    <source>
        <dbReference type="Proteomes" id="UP001595851"/>
    </source>
</evidence>